<accession>A0A1P8WRT2</accession>
<proteinExistence type="predicted"/>
<name>A0A1P8WRT2_9PLAN</name>
<gene>
    <name evidence="2" type="ORF">Fuma_06429</name>
</gene>
<dbReference type="EMBL" id="CP017641">
    <property type="protein sequence ID" value="APZ96755.1"/>
    <property type="molecule type" value="Genomic_DNA"/>
</dbReference>
<feature type="domain" description="DUF58" evidence="1">
    <location>
        <begin position="214"/>
        <end position="357"/>
    </location>
</feature>
<dbReference type="Proteomes" id="UP000187735">
    <property type="component" value="Chromosome"/>
</dbReference>
<dbReference type="InterPro" id="IPR002881">
    <property type="entry name" value="DUF58"/>
</dbReference>
<dbReference type="STRING" id="1891926.Fuma_06429"/>
<dbReference type="PANTHER" id="PTHR33608:SF3">
    <property type="entry name" value="SLR2013 PROTEIN"/>
    <property type="match status" value="1"/>
</dbReference>
<dbReference type="SUPFAM" id="SSF53300">
    <property type="entry name" value="vWA-like"/>
    <property type="match status" value="1"/>
</dbReference>
<dbReference type="KEGG" id="fmr:Fuma_06429"/>
<dbReference type="RefSeq" id="WP_077027731.1">
    <property type="nucleotide sequence ID" value="NZ_CP017641.1"/>
</dbReference>
<dbReference type="OrthoDB" id="9778037at2"/>
<dbReference type="PANTHER" id="PTHR33608">
    <property type="entry name" value="BLL2464 PROTEIN"/>
    <property type="match status" value="1"/>
</dbReference>
<dbReference type="Pfam" id="PF01882">
    <property type="entry name" value="DUF58"/>
    <property type="match status" value="1"/>
</dbReference>
<dbReference type="InterPro" id="IPR036465">
    <property type="entry name" value="vWFA_dom_sf"/>
</dbReference>
<evidence type="ECO:0000259" key="1">
    <source>
        <dbReference type="Pfam" id="PF01882"/>
    </source>
</evidence>
<evidence type="ECO:0000313" key="3">
    <source>
        <dbReference type="Proteomes" id="UP000187735"/>
    </source>
</evidence>
<keyword evidence="3" id="KW-1185">Reference proteome</keyword>
<evidence type="ECO:0000313" key="2">
    <source>
        <dbReference type="EMBL" id="APZ96755.1"/>
    </source>
</evidence>
<reference evidence="2 3" key="1">
    <citation type="journal article" date="2016" name="Front. Microbiol.">
        <title>Fuerstia marisgermanicae gen. nov., sp. nov., an Unusual Member of the Phylum Planctomycetes from the German Wadden Sea.</title>
        <authorList>
            <person name="Kohn T."/>
            <person name="Heuer A."/>
            <person name="Jogler M."/>
            <person name="Vollmers J."/>
            <person name="Boedeker C."/>
            <person name="Bunk B."/>
            <person name="Rast P."/>
            <person name="Borchert D."/>
            <person name="Glockner I."/>
            <person name="Freese H.M."/>
            <person name="Klenk H.P."/>
            <person name="Overmann J."/>
            <person name="Kaster A.K."/>
            <person name="Rohde M."/>
            <person name="Wiegand S."/>
            <person name="Jogler C."/>
        </authorList>
    </citation>
    <scope>NUCLEOTIDE SEQUENCE [LARGE SCALE GENOMIC DNA]</scope>
    <source>
        <strain evidence="2 3">NH11</strain>
    </source>
</reference>
<sequence length="453" mass="51208">MIPSRLLILLALLLTTPLLLGGVEDVFSDRLPGLGALDLSGRTVADIALLLNVVLVIVAGVDVLISGSPDDIEVDREISEVLSVGTPNPSKILLRNKSRRPLKVLVHDDPGPLIETERMPQEVDLQPWKEAEVTYTVAPLKRGAAKLQAVHLRFPTVLGLWTRHQIRPLETAVRIYPDIRAVYRYELMASRNRLAEIGVRVMRMPGQGREFERLREYRYGDEIRQIDWKATSRQRQLITREFNVERNQNIVLMVDCGRFMRNETDGISYLDRALNSAIMLSYIALGQGDNVSLMAFSNRIERFIRPVRGKPGIQTILRSTYDIQASTKTADYSLALEYLSKVQRKRALVILITFVTDELQLRVIGESLQLRSLPYLPMCVLLQDVGLKEMADRIPDSDVEAFHTSAAAQILTGQAQEVATMRENGVLMVDTPPDLLTERLINEYLTIKMRNLM</sequence>
<dbReference type="AlphaFoldDB" id="A0A1P8WRT2"/>
<organism evidence="2 3">
    <name type="scientific">Fuerstiella marisgermanici</name>
    <dbReference type="NCBI Taxonomy" id="1891926"/>
    <lineage>
        <taxon>Bacteria</taxon>
        <taxon>Pseudomonadati</taxon>
        <taxon>Planctomycetota</taxon>
        <taxon>Planctomycetia</taxon>
        <taxon>Planctomycetales</taxon>
        <taxon>Planctomycetaceae</taxon>
        <taxon>Fuerstiella</taxon>
    </lineage>
</organism>
<protein>
    <recommendedName>
        <fullName evidence="1">DUF58 domain-containing protein</fullName>
    </recommendedName>
</protein>